<name>A0A7H0GVI6_9BACT</name>
<dbReference type="EMBL" id="CP060784">
    <property type="protein sequence ID" value="QNP52302.1"/>
    <property type="molecule type" value="Genomic_DNA"/>
</dbReference>
<keyword evidence="1" id="KW-0732">Signal</keyword>
<dbReference type="Proteomes" id="UP000516093">
    <property type="component" value="Chromosome"/>
</dbReference>
<dbReference type="RefSeq" id="WP_187732560.1">
    <property type="nucleotide sequence ID" value="NZ_BMFN01000002.1"/>
</dbReference>
<accession>A0A7H0GVI6</accession>
<dbReference type="KEGG" id="hqi:H9L05_00290"/>
<organism evidence="3 4">
    <name type="scientific">Hymenobacter qilianensis</name>
    <dbReference type="NCBI Taxonomy" id="1385715"/>
    <lineage>
        <taxon>Bacteria</taxon>
        <taxon>Pseudomonadati</taxon>
        <taxon>Bacteroidota</taxon>
        <taxon>Cytophagia</taxon>
        <taxon>Cytophagales</taxon>
        <taxon>Hymenobacteraceae</taxon>
        <taxon>Hymenobacter</taxon>
    </lineage>
</organism>
<dbReference type="AlphaFoldDB" id="A0A7H0GVI6"/>
<feature type="domain" description="Secretion system C-terminal sorting" evidence="2">
    <location>
        <begin position="434"/>
        <end position="507"/>
    </location>
</feature>
<dbReference type="Pfam" id="PF18962">
    <property type="entry name" value="Por_Secre_tail"/>
    <property type="match status" value="1"/>
</dbReference>
<proteinExistence type="predicted"/>
<protein>
    <submittedName>
        <fullName evidence="3">T9SS type A sorting domain-containing protein</fullName>
    </submittedName>
</protein>
<evidence type="ECO:0000256" key="1">
    <source>
        <dbReference type="SAM" id="SignalP"/>
    </source>
</evidence>
<evidence type="ECO:0000313" key="4">
    <source>
        <dbReference type="Proteomes" id="UP000516093"/>
    </source>
</evidence>
<dbReference type="InterPro" id="IPR026444">
    <property type="entry name" value="Secre_tail"/>
</dbReference>
<gene>
    <name evidence="3" type="ORF">H9L05_00290</name>
</gene>
<keyword evidence="4" id="KW-1185">Reference proteome</keyword>
<feature type="chain" id="PRO_5028986129" evidence="1">
    <location>
        <begin position="20"/>
        <end position="509"/>
    </location>
</feature>
<feature type="signal peptide" evidence="1">
    <location>
        <begin position="1"/>
        <end position="19"/>
    </location>
</feature>
<dbReference type="InterPro" id="IPR013783">
    <property type="entry name" value="Ig-like_fold"/>
</dbReference>
<reference evidence="3 4" key="1">
    <citation type="submission" date="2020-08" db="EMBL/GenBank/DDBJ databases">
        <title>Genome sequence of Hymenobacter qilianensis JCM 19763T.</title>
        <authorList>
            <person name="Hyun D.-W."/>
            <person name="Bae J.-W."/>
        </authorList>
    </citation>
    <scope>NUCLEOTIDE SEQUENCE [LARGE SCALE GENOMIC DNA]</scope>
    <source>
        <strain evidence="3 4">JCM 19763</strain>
    </source>
</reference>
<evidence type="ECO:0000259" key="2">
    <source>
        <dbReference type="Pfam" id="PF18962"/>
    </source>
</evidence>
<sequence>MKNVLLALGLLAFTPPLLAQIPTNSYAVTSIGTAAQRNPSVLQLILPSGQMQQIRTLEAPDGATIFDGLGHNSSDPSSLFAMNAILATPLSAPNLYRIDRESGLTTVLGDIETPPAPFGSISTAFNFIAAGGDNSDYYIAGLAVSVRFELDFSVFPPVLRPVLSNPRFYVGELELNSPNPTNAIWRLADTSDPAAAAIINNYLTAINANPANPNLSGGPRDWVFVRENGAPTLKSYLGVEGQLLTVSNIRSAPVVRVTTPAVPLPVSAELGAMFSGENNTLYAINTDGGPNAGEIYQIDATTGNYLNVTLNSGVGLFRGDATTILPNRPLPVTLTSFEARAERASVALRWATATEEGTDNFRVERSTDNGQTWAAIGSVKAKNAPQGRTYSFVDDAPQTGLNYYRLAILDFDGSLAFSPVRSVDFRAAQQTISVYPNPAQDYFAVELPQLAAPGSTLQVHNSLGQQIWTQRLEGQRTVRVNTQSWAAGVYHLKVSTNGRSEAQKLVIQP</sequence>
<evidence type="ECO:0000313" key="3">
    <source>
        <dbReference type="EMBL" id="QNP52302.1"/>
    </source>
</evidence>
<dbReference type="NCBIfam" id="TIGR04183">
    <property type="entry name" value="Por_Secre_tail"/>
    <property type="match status" value="1"/>
</dbReference>
<dbReference type="Gene3D" id="2.60.40.10">
    <property type="entry name" value="Immunoglobulins"/>
    <property type="match status" value="1"/>
</dbReference>